<dbReference type="GO" id="GO:0006635">
    <property type="term" value="P:fatty acid beta-oxidation"/>
    <property type="evidence" value="ECO:0007669"/>
    <property type="project" value="TreeGrafter"/>
</dbReference>
<sequence>MSAQERLSAVAGHLKHPGVLSGKARILEKNPDDIVSRSSSSIQPVLTPVSEKIITLAIRTPLTKARKGGLKDASLVDLLVSILTSARDRSGLDPNLVEDVCVGNVLAGDQAYIARSSVLAAGFPASTAASVTSRFCSSGLLAIQNIANQISMGSIDIGLGVGAESMSSNPDTGTPQMGLKIDNHALAVQTMMPMGNTSENIAGQFDISRKAQDEFAARSYERAEHAQNNGWTKDEIVPTLVDIKDPKSGEITGTKLIEHDDGTRSGTTAESLGKIWAAFPQWSPSRTTGGNASQITDGAAAVLLMKRTRAVQLKQPILGKFVAATVTGLDPRIMGIGPSLAIPKILEKLNLTKDDVDIFEINEAFASMGVYCVEALGLDLEKVNPRGGAISTSALGHPLGCTGVRQVVTALSELRRRDERLALTSMCVGTGMGMAGVFVSEH</sequence>
<evidence type="ECO:0000256" key="7">
    <source>
        <dbReference type="ARBA" id="ARBA00047605"/>
    </source>
</evidence>
<accession>A0A8T9B878</accession>
<keyword evidence="4 9" id="KW-0808">Transferase</keyword>
<dbReference type="Gene3D" id="3.40.47.10">
    <property type="match status" value="2"/>
</dbReference>
<name>A0A8T9B878_9HELO</name>
<dbReference type="Pfam" id="PF02803">
    <property type="entry name" value="Thiolase_C"/>
    <property type="match status" value="1"/>
</dbReference>
<dbReference type="PROSITE" id="PS00099">
    <property type="entry name" value="THIOLASE_3"/>
    <property type="match status" value="1"/>
</dbReference>
<proteinExistence type="inferred from homology"/>
<dbReference type="GO" id="GO:0005777">
    <property type="term" value="C:peroxisome"/>
    <property type="evidence" value="ECO:0007669"/>
    <property type="project" value="TreeGrafter"/>
</dbReference>
<comment type="pathway">
    <text evidence="2">Lipid metabolism; fatty acid metabolism.</text>
</comment>
<dbReference type="InterPro" id="IPR020610">
    <property type="entry name" value="Thiolase_AS"/>
</dbReference>
<evidence type="ECO:0000313" key="12">
    <source>
        <dbReference type="EMBL" id="TVY14799.1"/>
    </source>
</evidence>
<evidence type="ECO:0000256" key="8">
    <source>
        <dbReference type="PIRSR" id="PIRSR000429-1"/>
    </source>
</evidence>
<dbReference type="OrthoDB" id="5404651at2759"/>
<reference evidence="12 13" key="1">
    <citation type="submission" date="2018-05" db="EMBL/GenBank/DDBJ databases">
        <title>Whole genome sequencing for identification of molecular markers to develop diagnostic detection tools for the regulated plant pathogen Lachnellula willkommii.</title>
        <authorList>
            <person name="Giroux E."/>
            <person name="Bilodeau G."/>
        </authorList>
    </citation>
    <scope>NUCLEOTIDE SEQUENCE [LARGE SCALE GENOMIC DNA]</scope>
    <source>
        <strain evidence="12 13">CBS 203.66</strain>
    </source>
</reference>
<dbReference type="PANTHER" id="PTHR43853:SF12">
    <property type="entry name" value="ACETYL-COA C-ACETYLTRANSFERASE"/>
    <property type="match status" value="1"/>
</dbReference>
<feature type="domain" description="Thiolase N-terminal" evidence="10">
    <location>
        <begin position="54"/>
        <end position="307"/>
    </location>
</feature>
<dbReference type="EC" id="2.3.1.16" evidence="6"/>
<dbReference type="InterPro" id="IPR020616">
    <property type="entry name" value="Thiolase_N"/>
</dbReference>
<feature type="active site" description="Acyl-thioester intermediate" evidence="8">
    <location>
        <position position="136"/>
    </location>
</feature>
<dbReference type="NCBIfam" id="TIGR01930">
    <property type="entry name" value="AcCoA-C-Actrans"/>
    <property type="match status" value="1"/>
</dbReference>
<evidence type="ECO:0000256" key="5">
    <source>
        <dbReference type="ARBA" id="ARBA00023315"/>
    </source>
</evidence>
<comment type="similarity">
    <text evidence="3 9">Belongs to the thiolase-like superfamily. Thiolase family.</text>
</comment>
<evidence type="ECO:0000256" key="1">
    <source>
        <dbReference type="ARBA" id="ARBA00001958"/>
    </source>
</evidence>
<evidence type="ECO:0000259" key="11">
    <source>
        <dbReference type="Pfam" id="PF02803"/>
    </source>
</evidence>
<evidence type="ECO:0000313" key="13">
    <source>
        <dbReference type="Proteomes" id="UP000469559"/>
    </source>
</evidence>
<keyword evidence="13" id="KW-1185">Reference proteome</keyword>
<evidence type="ECO:0000256" key="9">
    <source>
        <dbReference type="RuleBase" id="RU003557"/>
    </source>
</evidence>
<gene>
    <name evidence="12" type="primary">POT1_1</name>
    <name evidence="12" type="ORF">LARI1_G008024</name>
</gene>
<comment type="catalytic activity">
    <reaction evidence="7">
        <text>an acyl-CoA + acetyl-CoA = a 3-oxoacyl-CoA + CoA</text>
        <dbReference type="Rhea" id="RHEA:21564"/>
        <dbReference type="ChEBI" id="CHEBI:57287"/>
        <dbReference type="ChEBI" id="CHEBI:57288"/>
        <dbReference type="ChEBI" id="CHEBI:58342"/>
        <dbReference type="ChEBI" id="CHEBI:90726"/>
        <dbReference type="EC" id="2.3.1.16"/>
    </reaction>
</comment>
<dbReference type="Proteomes" id="UP000469559">
    <property type="component" value="Unassembled WGS sequence"/>
</dbReference>
<dbReference type="GO" id="GO:0010124">
    <property type="term" value="P:phenylacetate catabolic process"/>
    <property type="evidence" value="ECO:0007669"/>
    <property type="project" value="TreeGrafter"/>
</dbReference>
<protein>
    <recommendedName>
        <fullName evidence="6">acetyl-CoA C-acyltransferase</fullName>
        <ecNumber evidence="6">2.3.1.16</ecNumber>
    </recommendedName>
</protein>
<comment type="cofactor">
    <cofactor evidence="1">
        <name>K(+)</name>
        <dbReference type="ChEBI" id="CHEBI:29103"/>
    </cofactor>
</comment>
<evidence type="ECO:0000256" key="2">
    <source>
        <dbReference type="ARBA" id="ARBA00004872"/>
    </source>
</evidence>
<feature type="domain" description="Thiolase C-terminal" evidence="11">
    <location>
        <begin position="317"/>
        <end position="438"/>
    </location>
</feature>
<dbReference type="PANTHER" id="PTHR43853">
    <property type="entry name" value="3-KETOACYL-COA THIOLASE, PEROXISOMAL"/>
    <property type="match status" value="1"/>
</dbReference>
<dbReference type="EMBL" id="QGMF01000612">
    <property type="protein sequence ID" value="TVY14799.1"/>
    <property type="molecule type" value="Genomic_DNA"/>
</dbReference>
<evidence type="ECO:0000256" key="4">
    <source>
        <dbReference type="ARBA" id="ARBA00022679"/>
    </source>
</evidence>
<keyword evidence="5 9" id="KW-0012">Acyltransferase</keyword>
<dbReference type="InterPro" id="IPR016039">
    <property type="entry name" value="Thiolase-like"/>
</dbReference>
<dbReference type="InterPro" id="IPR020617">
    <property type="entry name" value="Thiolase_C"/>
</dbReference>
<evidence type="ECO:0000259" key="10">
    <source>
        <dbReference type="Pfam" id="PF00108"/>
    </source>
</evidence>
<dbReference type="GO" id="GO:0003988">
    <property type="term" value="F:acetyl-CoA C-acyltransferase activity"/>
    <property type="evidence" value="ECO:0007669"/>
    <property type="project" value="UniProtKB-EC"/>
</dbReference>
<dbReference type="CDD" id="cd00751">
    <property type="entry name" value="thiolase"/>
    <property type="match status" value="1"/>
</dbReference>
<comment type="caution">
    <text evidence="12">The sequence shown here is derived from an EMBL/GenBank/DDBJ whole genome shotgun (WGS) entry which is preliminary data.</text>
</comment>
<evidence type="ECO:0000256" key="3">
    <source>
        <dbReference type="ARBA" id="ARBA00010982"/>
    </source>
</evidence>
<dbReference type="PIRSF" id="PIRSF000429">
    <property type="entry name" value="Ac-CoA_Ac_transf"/>
    <property type="match status" value="1"/>
</dbReference>
<dbReference type="AlphaFoldDB" id="A0A8T9B878"/>
<dbReference type="SUPFAM" id="SSF53901">
    <property type="entry name" value="Thiolase-like"/>
    <property type="match status" value="2"/>
</dbReference>
<evidence type="ECO:0000256" key="6">
    <source>
        <dbReference type="ARBA" id="ARBA00024073"/>
    </source>
</evidence>
<dbReference type="Pfam" id="PF00108">
    <property type="entry name" value="Thiolase_N"/>
    <property type="match status" value="1"/>
</dbReference>
<feature type="active site" description="Proton acceptor" evidence="8">
    <location>
        <position position="397"/>
    </location>
</feature>
<dbReference type="InterPro" id="IPR050215">
    <property type="entry name" value="Thiolase-like_sf_Thiolase"/>
</dbReference>
<feature type="active site" description="Proton acceptor" evidence="8">
    <location>
        <position position="427"/>
    </location>
</feature>
<dbReference type="InterPro" id="IPR002155">
    <property type="entry name" value="Thiolase"/>
</dbReference>
<organism evidence="12 13">
    <name type="scientific">Lachnellula arida</name>
    <dbReference type="NCBI Taxonomy" id="1316785"/>
    <lineage>
        <taxon>Eukaryota</taxon>
        <taxon>Fungi</taxon>
        <taxon>Dikarya</taxon>
        <taxon>Ascomycota</taxon>
        <taxon>Pezizomycotina</taxon>
        <taxon>Leotiomycetes</taxon>
        <taxon>Helotiales</taxon>
        <taxon>Lachnaceae</taxon>
        <taxon>Lachnellula</taxon>
    </lineage>
</organism>